<evidence type="ECO:0000313" key="2">
    <source>
        <dbReference type="EMBL" id="CAL5134107.1"/>
    </source>
</evidence>
<proteinExistence type="predicted"/>
<gene>
    <name evidence="2" type="ORF">CDAUBV1_LOCUS7333</name>
</gene>
<organism evidence="2 3">
    <name type="scientific">Calicophoron daubneyi</name>
    <name type="common">Rumen fluke</name>
    <name type="synonym">Paramphistomum daubneyi</name>
    <dbReference type="NCBI Taxonomy" id="300641"/>
    <lineage>
        <taxon>Eukaryota</taxon>
        <taxon>Metazoa</taxon>
        <taxon>Spiralia</taxon>
        <taxon>Lophotrochozoa</taxon>
        <taxon>Platyhelminthes</taxon>
        <taxon>Trematoda</taxon>
        <taxon>Digenea</taxon>
        <taxon>Plagiorchiida</taxon>
        <taxon>Pronocephalata</taxon>
        <taxon>Paramphistomoidea</taxon>
        <taxon>Paramphistomidae</taxon>
        <taxon>Calicophoron</taxon>
    </lineage>
</organism>
<reference evidence="2" key="1">
    <citation type="submission" date="2024-06" db="EMBL/GenBank/DDBJ databases">
        <authorList>
            <person name="Liu X."/>
            <person name="Lenzi L."/>
            <person name="Haldenby T S."/>
            <person name="Uol C."/>
        </authorList>
    </citation>
    <scope>NUCLEOTIDE SEQUENCE</scope>
</reference>
<sequence length="164" mass="19149">MSSVVHVILWVQIMVLINGAEEVDQELAKRLDYWFNLKPDKKERPISPMAGRSYVYRTQSFHIELQVKDPGIYSCYSCSECNLDDEDTYRIIKQCKECAIIIRRPQMPKRLCNRGNFTFCRERPEARCCQADLCNRAKFSGPSRMMLLSFSVCFLPLNILYFGV</sequence>
<protein>
    <submittedName>
        <fullName evidence="2">Uncharacterized protein</fullName>
    </submittedName>
</protein>
<evidence type="ECO:0000256" key="1">
    <source>
        <dbReference type="SAM" id="SignalP"/>
    </source>
</evidence>
<accession>A0AAV2TF60</accession>
<dbReference type="EMBL" id="CAXLJL010000179">
    <property type="protein sequence ID" value="CAL5134107.1"/>
    <property type="molecule type" value="Genomic_DNA"/>
</dbReference>
<dbReference type="Proteomes" id="UP001497525">
    <property type="component" value="Unassembled WGS sequence"/>
</dbReference>
<dbReference type="AlphaFoldDB" id="A0AAV2TF60"/>
<name>A0AAV2TF60_CALDB</name>
<evidence type="ECO:0000313" key="3">
    <source>
        <dbReference type="Proteomes" id="UP001497525"/>
    </source>
</evidence>
<comment type="caution">
    <text evidence="2">The sequence shown here is derived from an EMBL/GenBank/DDBJ whole genome shotgun (WGS) entry which is preliminary data.</text>
</comment>
<feature type="signal peptide" evidence="1">
    <location>
        <begin position="1"/>
        <end position="19"/>
    </location>
</feature>
<feature type="chain" id="PRO_5043954559" evidence="1">
    <location>
        <begin position="20"/>
        <end position="164"/>
    </location>
</feature>
<keyword evidence="1" id="KW-0732">Signal</keyword>